<sequence>MMEHVFVPCALRMPYCNRISWLLNRQNAAFCIRHFYPCVSPQKARYAGRADLVVSTCGRAAVAFLSSKNITVLQNPLKSRLHALPNSNAITGRLFPSVFWEKNAIQKLHKALFSVLFQQPAMPPGLALVGQCTTSQRRLRGLKLKWDLIHVRICEIHVATCCSAIP</sequence>
<reference evidence="1 2" key="1">
    <citation type="journal article" date="2020" name="Pathogens">
        <title>First Whole Genome Sequence of Anaplasma platys, an Obligate Intracellular Rickettsial Pathogen of Dogs.</title>
        <authorList>
            <person name="Llanes A."/>
            <person name="Rajeev S."/>
        </authorList>
    </citation>
    <scope>NUCLEOTIDE SEQUENCE [LARGE SCALE GENOMIC DNA]</scope>
    <source>
        <strain evidence="1 2">S3</strain>
    </source>
</reference>
<dbReference type="EMBL" id="CP046391">
    <property type="protein sequence ID" value="QJC27678.1"/>
    <property type="molecule type" value="Genomic_DNA"/>
</dbReference>
<gene>
    <name evidence="1" type="ORF">ANPL_03040</name>
</gene>
<evidence type="ECO:0000313" key="1">
    <source>
        <dbReference type="EMBL" id="QJC27678.1"/>
    </source>
</evidence>
<dbReference type="KEGG" id="aplt:ANPL_03040"/>
<dbReference type="Proteomes" id="UP000500930">
    <property type="component" value="Chromosome"/>
</dbReference>
<keyword evidence="2" id="KW-1185">Reference proteome</keyword>
<proteinExistence type="predicted"/>
<dbReference type="AlphaFoldDB" id="A0A858PYP9"/>
<accession>A0A858PYP9</accession>
<evidence type="ECO:0000313" key="2">
    <source>
        <dbReference type="Proteomes" id="UP000500930"/>
    </source>
</evidence>
<name>A0A858PYP9_9RICK</name>
<protein>
    <submittedName>
        <fullName evidence="1">Uncharacterized protein</fullName>
    </submittedName>
</protein>
<organism evidence="1 2">
    <name type="scientific">Anaplasma platys</name>
    <dbReference type="NCBI Taxonomy" id="949"/>
    <lineage>
        <taxon>Bacteria</taxon>
        <taxon>Pseudomonadati</taxon>
        <taxon>Pseudomonadota</taxon>
        <taxon>Alphaproteobacteria</taxon>
        <taxon>Rickettsiales</taxon>
        <taxon>Anaplasmataceae</taxon>
        <taxon>Anaplasma</taxon>
    </lineage>
</organism>